<dbReference type="SUPFAM" id="SSF56954">
    <property type="entry name" value="Outer membrane efflux proteins (OEP)"/>
    <property type="match status" value="1"/>
</dbReference>
<dbReference type="Gene3D" id="1.20.1600.10">
    <property type="entry name" value="Outer membrane efflux proteins (OEP)"/>
    <property type="match status" value="1"/>
</dbReference>
<feature type="coiled-coil region" evidence="3">
    <location>
        <begin position="201"/>
        <end position="228"/>
    </location>
</feature>
<dbReference type="PANTHER" id="PTHR30203">
    <property type="entry name" value="OUTER MEMBRANE CATION EFFLUX PROTEIN"/>
    <property type="match status" value="1"/>
</dbReference>
<dbReference type="InterPro" id="IPR010131">
    <property type="entry name" value="MdtP/NodT-like"/>
</dbReference>
<evidence type="ECO:0000256" key="2">
    <source>
        <dbReference type="RuleBase" id="RU362097"/>
    </source>
</evidence>
<dbReference type="Proteomes" id="UP000247780">
    <property type="component" value="Unassembled WGS sequence"/>
</dbReference>
<comment type="subcellular location">
    <subcellularLocation>
        <location evidence="2">Cell membrane</location>
        <topology evidence="2">Lipid-anchor</topology>
    </subcellularLocation>
</comment>
<evidence type="ECO:0000256" key="3">
    <source>
        <dbReference type="SAM" id="Coils"/>
    </source>
</evidence>
<dbReference type="NCBIfam" id="TIGR01845">
    <property type="entry name" value="outer_NodT"/>
    <property type="match status" value="1"/>
</dbReference>
<name>A0ABX5M4C5_9PROT</name>
<keyword evidence="2 4" id="KW-0449">Lipoprotein</keyword>
<dbReference type="InterPro" id="IPR003423">
    <property type="entry name" value="OMP_efflux"/>
</dbReference>
<proteinExistence type="inferred from homology"/>
<sequence>MRWHLIFTFRLLVLFLTGCAAVGPDYVPPEKITPEKFNAALSEDQKAKLSLPETGQEADEAKTEFTKQVTPAMLVDWWNTLEDPLLTRLIEWAIRGNLDLQLAQSRLREERASRGIARSGLFPTIEGDAAFTRRKTNLQSGGISEIDLYSLSFDASWEIDMFGGIRRSIESAQASVEARQEELNDTLVTLVAEVAINYIEIRAFQARLEAAVNNLESQEGTLQIVQDRLDAGLTTTLSLEQAKYNLENSKSEIPMLQTGIEQGKNGLAVLLGEFPGSLAEELEQYQKVPTVSVEVVVGVPADLLRRRPDVRRAERELAAQTARVGVATADLYPRLFLFGSVGLEYISAASFFTGPAAAFQIGPQIRWPVFNAGRIRQNIKIEDERQSQALIQYEASVLTAVKDVENALIDFANEQVRRQALIKSTQSAKSAVSLSRELYTAGLTDFIGVLDAERALFSFQDQLAVSEGKVTSNLIRLYKSLGGGWKPLMQDAP</sequence>
<keyword evidence="3" id="KW-0175">Coiled coil</keyword>
<protein>
    <submittedName>
        <fullName evidence="4">NodT family efflux transporter outer membrane factor (OMF) lipoprotein</fullName>
    </submittedName>
</protein>
<accession>A0ABX5M4C5</accession>
<keyword evidence="2" id="KW-1134">Transmembrane beta strand</keyword>
<feature type="signal peptide" evidence="2">
    <location>
        <begin position="1"/>
        <end position="20"/>
    </location>
</feature>
<keyword evidence="2" id="KW-0472">Membrane</keyword>
<feature type="chain" id="PRO_5044993993" evidence="2">
    <location>
        <begin position="21"/>
        <end position="493"/>
    </location>
</feature>
<keyword evidence="2" id="KW-0564">Palmitate</keyword>
<evidence type="ECO:0000256" key="1">
    <source>
        <dbReference type="ARBA" id="ARBA00007613"/>
    </source>
</evidence>
<organism evidence="4 5">
    <name type="scientific">Nitrosomonas eutropha</name>
    <dbReference type="NCBI Taxonomy" id="916"/>
    <lineage>
        <taxon>Bacteria</taxon>
        <taxon>Pseudomonadati</taxon>
        <taxon>Pseudomonadota</taxon>
        <taxon>Betaproteobacteria</taxon>
        <taxon>Nitrosomonadales</taxon>
        <taxon>Nitrosomonadaceae</taxon>
        <taxon>Nitrosomonas</taxon>
    </lineage>
</organism>
<comment type="similarity">
    <text evidence="1 2">Belongs to the outer membrane factor (OMF) (TC 1.B.17) family.</text>
</comment>
<comment type="caution">
    <text evidence="4">The sequence shown here is derived from an EMBL/GenBank/DDBJ whole genome shotgun (WGS) entry which is preliminary data.</text>
</comment>
<evidence type="ECO:0000313" key="4">
    <source>
        <dbReference type="EMBL" id="PXV77013.1"/>
    </source>
</evidence>
<keyword evidence="2" id="KW-0812">Transmembrane</keyword>
<dbReference type="RefSeq" id="WP_011634976.1">
    <property type="nucleotide sequence ID" value="NZ_QICQ01000032.1"/>
</dbReference>
<dbReference type="EMBL" id="QICQ01000032">
    <property type="protein sequence ID" value="PXV77013.1"/>
    <property type="molecule type" value="Genomic_DNA"/>
</dbReference>
<reference evidence="4 5" key="1">
    <citation type="submission" date="2018-04" db="EMBL/GenBank/DDBJ databases">
        <title>Active sludge and wastewater microbial communities from Klosterneuburg, Austria.</title>
        <authorList>
            <person name="Wagner M."/>
        </authorList>
    </citation>
    <scope>NUCLEOTIDE SEQUENCE [LARGE SCALE GENOMIC DNA]</scope>
    <source>
        <strain evidence="4 5">Nm 57</strain>
    </source>
</reference>
<dbReference type="PANTHER" id="PTHR30203:SF31">
    <property type="entry name" value="RND EFFLUX SYSTEM, OUTER MEMBRANE LIPOPROTEIN, NODT"/>
    <property type="match status" value="1"/>
</dbReference>
<dbReference type="Pfam" id="PF02321">
    <property type="entry name" value="OEP"/>
    <property type="match status" value="2"/>
</dbReference>
<evidence type="ECO:0000313" key="5">
    <source>
        <dbReference type="Proteomes" id="UP000247780"/>
    </source>
</evidence>
<gene>
    <name evidence="4" type="ORF">C8R14_13216</name>
</gene>
<keyword evidence="5" id="KW-1185">Reference proteome</keyword>
<keyword evidence="2" id="KW-0732">Signal</keyword>
<dbReference type="Gene3D" id="2.20.200.10">
    <property type="entry name" value="Outer membrane efflux proteins (OEP)"/>
    <property type="match status" value="1"/>
</dbReference>